<organism evidence="2 3">
    <name type="scientific">Myxacorys almedinensis A</name>
    <dbReference type="NCBI Taxonomy" id="2690445"/>
    <lineage>
        <taxon>Bacteria</taxon>
        <taxon>Bacillati</taxon>
        <taxon>Cyanobacteriota</taxon>
        <taxon>Cyanophyceae</taxon>
        <taxon>Leptolyngbyales</taxon>
        <taxon>Leptolyngbyaceae</taxon>
        <taxon>Myxacorys</taxon>
        <taxon>Myxacorys almedinensis</taxon>
    </lineage>
</organism>
<evidence type="ECO:0000256" key="1">
    <source>
        <dbReference type="SAM" id="Phobius"/>
    </source>
</evidence>
<keyword evidence="1" id="KW-0812">Transmembrane</keyword>
<keyword evidence="1" id="KW-1133">Transmembrane helix</keyword>
<proteinExistence type="predicted"/>
<reference evidence="2" key="1">
    <citation type="submission" date="2019-12" db="EMBL/GenBank/DDBJ databases">
        <title>High-Quality draft genome sequences of three cyanobacteria isolated from the limestone walls of the Old Cathedral of Coimbra.</title>
        <authorList>
            <person name="Tiago I."/>
            <person name="Soares F."/>
            <person name="Portugal A."/>
        </authorList>
    </citation>
    <scope>NUCLEOTIDE SEQUENCE</scope>
    <source>
        <strain evidence="2">A</strain>
    </source>
</reference>
<sequence length="69" mass="7635">MDLLLLGAAIVVTFLVFTWLVKVVKATVKTAFLVAIVLFGFQFIGIGPEKITQEIGQIGQFLWQLVQGR</sequence>
<dbReference type="EMBL" id="WVIE01000009">
    <property type="protein sequence ID" value="NDJ17513.1"/>
    <property type="molecule type" value="Genomic_DNA"/>
</dbReference>
<keyword evidence="1" id="KW-0472">Membrane</keyword>
<comment type="caution">
    <text evidence="2">The sequence shown here is derived from an EMBL/GenBank/DDBJ whole genome shotgun (WGS) entry which is preliminary data.</text>
</comment>
<dbReference type="AlphaFoldDB" id="A0A8J7Z3M8"/>
<name>A0A8J7Z3M8_9CYAN</name>
<protein>
    <submittedName>
        <fullName evidence="2">Uncharacterized protein</fullName>
    </submittedName>
</protein>
<dbReference type="Proteomes" id="UP000646053">
    <property type="component" value="Unassembled WGS sequence"/>
</dbReference>
<dbReference type="RefSeq" id="WP_162423036.1">
    <property type="nucleotide sequence ID" value="NZ_WVIE01000009.1"/>
</dbReference>
<feature type="transmembrane region" description="Helical" evidence="1">
    <location>
        <begin position="28"/>
        <end position="47"/>
    </location>
</feature>
<accession>A0A8J7Z3M8</accession>
<gene>
    <name evidence="2" type="ORF">GS601_09465</name>
</gene>
<evidence type="ECO:0000313" key="2">
    <source>
        <dbReference type="EMBL" id="NDJ17513.1"/>
    </source>
</evidence>
<evidence type="ECO:0000313" key="3">
    <source>
        <dbReference type="Proteomes" id="UP000646053"/>
    </source>
</evidence>
<keyword evidence="3" id="KW-1185">Reference proteome</keyword>